<dbReference type="Proteomes" id="UP001244011">
    <property type="component" value="Unassembled WGS sequence"/>
</dbReference>
<name>A0AAJ0C6V4_9PEZI</name>
<evidence type="ECO:0000256" key="1">
    <source>
        <dbReference type="SAM" id="MobiDB-lite"/>
    </source>
</evidence>
<comment type="caution">
    <text evidence="2">The sequence shown here is derived from an EMBL/GenBank/DDBJ whole genome shotgun (WGS) entry which is preliminary data.</text>
</comment>
<evidence type="ECO:0000313" key="2">
    <source>
        <dbReference type="EMBL" id="KAK1771248.1"/>
    </source>
</evidence>
<gene>
    <name evidence="2" type="ORF">QBC33DRAFT_238395</name>
</gene>
<organism evidence="2 3">
    <name type="scientific">Phialemonium atrogriseum</name>
    <dbReference type="NCBI Taxonomy" id="1093897"/>
    <lineage>
        <taxon>Eukaryota</taxon>
        <taxon>Fungi</taxon>
        <taxon>Dikarya</taxon>
        <taxon>Ascomycota</taxon>
        <taxon>Pezizomycotina</taxon>
        <taxon>Sordariomycetes</taxon>
        <taxon>Sordariomycetidae</taxon>
        <taxon>Cephalothecales</taxon>
        <taxon>Cephalothecaceae</taxon>
        <taxon>Phialemonium</taxon>
    </lineage>
</organism>
<dbReference type="GeneID" id="85306082"/>
<evidence type="ECO:0000313" key="3">
    <source>
        <dbReference type="Proteomes" id="UP001244011"/>
    </source>
</evidence>
<proteinExistence type="predicted"/>
<dbReference type="AlphaFoldDB" id="A0AAJ0C6V4"/>
<feature type="region of interest" description="Disordered" evidence="1">
    <location>
        <begin position="93"/>
        <end position="151"/>
    </location>
</feature>
<protein>
    <submittedName>
        <fullName evidence="2">Uncharacterized protein</fullName>
    </submittedName>
</protein>
<feature type="region of interest" description="Disordered" evidence="1">
    <location>
        <begin position="1"/>
        <end position="33"/>
    </location>
</feature>
<accession>A0AAJ0C6V4</accession>
<sequence>MGSFPESPTSIRSLNRDTGFPEPFCGSRNTTLPHPDADLSPDACISDDNIAAHRVLSRHRPSFLIKHKHTISHGMITPAMERRHGDPTLLEEEELATVDSQRSRRSTRDGNESIMSTEGSSRGGSGGSHSHSMDGRSPKSRGSIFRRLIHH</sequence>
<feature type="compositionally biased region" description="Polar residues" evidence="1">
    <location>
        <begin position="1"/>
        <end position="13"/>
    </location>
</feature>
<dbReference type="EMBL" id="MU838999">
    <property type="protein sequence ID" value="KAK1771248.1"/>
    <property type="molecule type" value="Genomic_DNA"/>
</dbReference>
<dbReference type="RefSeq" id="XP_060287461.1">
    <property type="nucleotide sequence ID" value="XM_060422895.1"/>
</dbReference>
<keyword evidence="3" id="KW-1185">Reference proteome</keyword>
<reference evidence="2" key="1">
    <citation type="submission" date="2023-06" db="EMBL/GenBank/DDBJ databases">
        <title>Genome-scale phylogeny and comparative genomics of the fungal order Sordariales.</title>
        <authorList>
            <consortium name="Lawrence Berkeley National Laboratory"/>
            <person name="Hensen N."/>
            <person name="Bonometti L."/>
            <person name="Westerberg I."/>
            <person name="Brannstrom I.O."/>
            <person name="Guillou S."/>
            <person name="Cros-Aarteil S."/>
            <person name="Calhoun S."/>
            <person name="Haridas S."/>
            <person name="Kuo A."/>
            <person name="Mondo S."/>
            <person name="Pangilinan J."/>
            <person name="Riley R."/>
            <person name="Labutti K."/>
            <person name="Andreopoulos B."/>
            <person name="Lipzen A."/>
            <person name="Chen C."/>
            <person name="Yanf M."/>
            <person name="Daum C."/>
            <person name="Ng V."/>
            <person name="Clum A."/>
            <person name="Steindorff A."/>
            <person name="Ohm R."/>
            <person name="Martin F."/>
            <person name="Silar P."/>
            <person name="Natvig D."/>
            <person name="Lalanne C."/>
            <person name="Gautier V."/>
            <person name="Ament-Velasquez S.L."/>
            <person name="Kruys A."/>
            <person name="Hutchinson M.I."/>
            <person name="Powell A.J."/>
            <person name="Barry K."/>
            <person name="Miller A.N."/>
            <person name="Grigoriev I.V."/>
            <person name="Debuchy R."/>
            <person name="Gladieux P."/>
            <person name="Thoren M.H."/>
            <person name="Johannesson H."/>
        </authorList>
    </citation>
    <scope>NUCLEOTIDE SEQUENCE</scope>
    <source>
        <strain evidence="2">8032-3</strain>
    </source>
</reference>